<feature type="compositionally biased region" description="Low complexity" evidence="1">
    <location>
        <begin position="33"/>
        <end position="43"/>
    </location>
</feature>
<sequence>MASAATESQPPPHPHYSPTSDIPSPSTPPAATPTPNLSSPATPLQAETPHTVHLQTPGTTIMDRNDSRSSSERMDLDEASYSGNGKGKGRAKAISLDVEEDGEMTGLMDLDAVRRLQNRVDEIEKLPRHGHGWAEIDELLGLIKSLLPSILDHLPILQERLAAQKDTIATMQLQSKLSDQIMAVERQRHAAERDSWHAETRAIINQREAEIAAGTRQRKVLDLDVGYHQELEAANKRLEMDNKLMAPRLADTQRQIDKLVNELRLLRSNVVLNTHPLAIPADSGPSQPPAMPLPQYLPQIERRKSRSPAKGGFGRTTMGDARTEHLLLAARRVRTMRQADDRVGRLTLAELRKNGVVGPEGGLGYSEGYGGKAESEVDDEESDDEEKVMTDRRPSISAKGKGKNQAQPQGTPLLPRAKRSGKRPIQPPSFPQTPSKVKTHIAPPTTPGGSNFNDLLRAAEMATRPGTPTPEDRAQHVPLSAMSATRSTTRVREDSPSERGSPTKRLRRDDWSNGREDDDMPDATQQSESQQSASALDLLAQASQLDVAQSGEISSSSSGPQLTSAARLGGLLDGGSSPNITPEESAGLGPAIDLTPLQRHAPAIEDYQIDPSLSSEMRPLETPKGRPRSSSNASELATPARGYASSTVYPTPGGDNPFDDTPKQESIGAYASPTGGTVPGLGKYVHLTSSMPARRVRSPYLKWTVEEDELLARAVAIHGEKWDLVSKGVPTRSYHQVRQRWLRKTGAFDKKPSDSVHGSSGLGMDDEDGSPTPPSGKKRRKSQV</sequence>
<feature type="domain" description="HTH myb-type" evidence="3">
    <location>
        <begin position="702"/>
        <end position="747"/>
    </location>
</feature>
<comment type="caution">
    <text evidence="4">The sequence shown here is derived from an EMBL/GenBank/DDBJ whole genome shotgun (WGS) entry which is preliminary data.</text>
</comment>
<feature type="compositionally biased region" description="Basic and acidic residues" evidence="1">
    <location>
        <begin position="63"/>
        <end position="76"/>
    </location>
</feature>
<dbReference type="InterPro" id="IPR009057">
    <property type="entry name" value="Homeodomain-like_sf"/>
</dbReference>
<feature type="compositionally biased region" description="Acidic residues" evidence="1">
    <location>
        <begin position="376"/>
        <end position="386"/>
    </location>
</feature>
<dbReference type="Pfam" id="PF00249">
    <property type="entry name" value="Myb_DNA-binding"/>
    <property type="match status" value="1"/>
</dbReference>
<evidence type="ECO:0000259" key="3">
    <source>
        <dbReference type="PROSITE" id="PS51294"/>
    </source>
</evidence>
<proteinExistence type="predicted"/>
<evidence type="ECO:0000313" key="4">
    <source>
        <dbReference type="EMBL" id="KAK8844603.1"/>
    </source>
</evidence>
<evidence type="ECO:0000313" key="5">
    <source>
        <dbReference type="Proteomes" id="UP001388673"/>
    </source>
</evidence>
<organism evidence="4 5">
    <name type="scientific">Kwoniella newhampshirensis</name>
    <dbReference type="NCBI Taxonomy" id="1651941"/>
    <lineage>
        <taxon>Eukaryota</taxon>
        <taxon>Fungi</taxon>
        <taxon>Dikarya</taxon>
        <taxon>Basidiomycota</taxon>
        <taxon>Agaricomycotina</taxon>
        <taxon>Tremellomycetes</taxon>
        <taxon>Tremellales</taxon>
        <taxon>Cryptococcaceae</taxon>
        <taxon>Kwoniella</taxon>
    </lineage>
</organism>
<evidence type="ECO:0000256" key="1">
    <source>
        <dbReference type="SAM" id="MobiDB-lite"/>
    </source>
</evidence>
<dbReference type="PROSITE" id="PS50090">
    <property type="entry name" value="MYB_LIKE"/>
    <property type="match status" value="1"/>
</dbReference>
<dbReference type="CDD" id="cd00167">
    <property type="entry name" value="SANT"/>
    <property type="match status" value="1"/>
</dbReference>
<feature type="compositionally biased region" description="Low complexity" evidence="1">
    <location>
        <begin position="522"/>
        <end position="558"/>
    </location>
</feature>
<evidence type="ECO:0008006" key="6">
    <source>
        <dbReference type="Google" id="ProtNLM"/>
    </source>
</evidence>
<evidence type="ECO:0000259" key="2">
    <source>
        <dbReference type="PROSITE" id="PS50090"/>
    </source>
</evidence>
<reference evidence="4 5" key="1">
    <citation type="journal article" date="2024" name="bioRxiv">
        <title>Comparative genomics of Cryptococcus and Kwoniella reveals pathogenesis evolution and contrasting karyotype dynamics via intercentromeric recombination or chromosome fusion.</title>
        <authorList>
            <person name="Coelho M.A."/>
            <person name="David-Palma M."/>
            <person name="Shea T."/>
            <person name="Bowers K."/>
            <person name="McGinley-Smith S."/>
            <person name="Mohammad A.W."/>
            <person name="Gnirke A."/>
            <person name="Yurkov A.M."/>
            <person name="Nowrousian M."/>
            <person name="Sun S."/>
            <person name="Cuomo C.A."/>
            <person name="Heitman J."/>
        </authorList>
    </citation>
    <scope>NUCLEOTIDE SEQUENCE [LARGE SCALE GENOMIC DNA]</scope>
    <source>
        <strain evidence="4 5">CBS 13917</strain>
    </source>
</reference>
<dbReference type="AlphaFoldDB" id="A0AAW0YIP8"/>
<dbReference type="KEGG" id="kne:92183708"/>
<protein>
    <recommendedName>
        <fullName evidence="6">Myb-like domain-containing protein</fullName>
    </recommendedName>
</protein>
<dbReference type="InterPro" id="IPR017930">
    <property type="entry name" value="Myb_dom"/>
</dbReference>
<dbReference type="PROSITE" id="PS51294">
    <property type="entry name" value="HTH_MYB"/>
    <property type="match status" value="1"/>
</dbReference>
<keyword evidence="5" id="KW-1185">Reference proteome</keyword>
<dbReference type="RefSeq" id="XP_066799827.1">
    <property type="nucleotide sequence ID" value="XM_066949533.1"/>
</dbReference>
<dbReference type="GeneID" id="92183708"/>
<dbReference type="EMBL" id="JBCAWK010000013">
    <property type="protein sequence ID" value="KAK8844603.1"/>
    <property type="molecule type" value="Genomic_DNA"/>
</dbReference>
<accession>A0AAW0YIP8</accession>
<name>A0AAW0YIP8_9TREE</name>
<feature type="region of interest" description="Disordered" evidence="1">
    <location>
        <begin position="607"/>
        <end position="678"/>
    </location>
</feature>
<feature type="region of interest" description="Disordered" evidence="1">
    <location>
        <begin position="745"/>
        <end position="784"/>
    </location>
</feature>
<feature type="domain" description="Myb-like" evidence="2">
    <location>
        <begin position="702"/>
        <end position="745"/>
    </location>
</feature>
<feature type="region of interest" description="Disordered" evidence="1">
    <location>
        <begin position="1"/>
        <end position="92"/>
    </location>
</feature>
<feature type="compositionally biased region" description="Gly residues" evidence="1">
    <location>
        <begin position="358"/>
        <end position="371"/>
    </location>
</feature>
<dbReference type="InterPro" id="IPR001005">
    <property type="entry name" value="SANT/Myb"/>
</dbReference>
<feature type="region of interest" description="Disordered" evidence="1">
    <location>
        <begin position="355"/>
        <end position="591"/>
    </location>
</feature>
<dbReference type="Gene3D" id="1.10.10.60">
    <property type="entry name" value="Homeodomain-like"/>
    <property type="match status" value="1"/>
</dbReference>
<gene>
    <name evidence="4" type="ORF">IAR55_006450</name>
</gene>
<dbReference type="Proteomes" id="UP001388673">
    <property type="component" value="Unassembled WGS sequence"/>
</dbReference>
<dbReference type="SUPFAM" id="SSF46689">
    <property type="entry name" value="Homeodomain-like"/>
    <property type="match status" value="1"/>
</dbReference>
<dbReference type="SMART" id="SM00717">
    <property type="entry name" value="SANT"/>
    <property type="match status" value="1"/>
</dbReference>